<dbReference type="EMBL" id="DVIU01000301">
    <property type="protein sequence ID" value="HIS37847.1"/>
    <property type="molecule type" value="Genomic_DNA"/>
</dbReference>
<organism evidence="2 3">
    <name type="scientific">Candidatus Scatousia excrementigallinarum</name>
    <dbReference type="NCBI Taxonomy" id="2840935"/>
    <lineage>
        <taxon>Bacteria</taxon>
        <taxon>Candidatus Scatousia</taxon>
    </lineage>
</organism>
<evidence type="ECO:0000259" key="1">
    <source>
        <dbReference type="Pfam" id="PF13453"/>
    </source>
</evidence>
<dbReference type="InterPro" id="IPR027392">
    <property type="entry name" value="TF_Znf"/>
</dbReference>
<reference evidence="2" key="2">
    <citation type="journal article" date="2021" name="PeerJ">
        <title>Extensive microbial diversity within the chicken gut microbiome revealed by metagenomics and culture.</title>
        <authorList>
            <person name="Gilroy R."/>
            <person name="Ravi A."/>
            <person name="Getino M."/>
            <person name="Pursley I."/>
            <person name="Horton D.L."/>
            <person name="Alikhan N.F."/>
            <person name="Baker D."/>
            <person name="Gharbi K."/>
            <person name="Hall N."/>
            <person name="Watson M."/>
            <person name="Adriaenssens E.M."/>
            <person name="Foster-Nyarko E."/>
            <person name="Jarju S."/>
            <person name="Secka A."/>
            <person name="Antonio M."/>
            <person name="Oren A."/>
            <person name="Chaudhuri R.R."/>
            <person name="La Ragione R."/>
            <person name="Hildebrand F."/>
            <person name="Pallen M.J."/>
        </authorList>
    </citation>
    <scope>NUCLEOTIDE SEQUENCE</scope>
    <source>
        <strain evidence="2">6276</strain>
    </source>
</reference>
<gene>
    <name evidence="2" type="ORF">IAC10_14680</name>
</gene>
<proteinExistence type="predicted"/>
<feature type="domain" description="Transcription factor zinc-finger" evidence="1">
    <location>
        <begin position="10"/>
        <end position="48"/>
    </location>
</feature>
<accession>A0A9D1JP97</accession>
<reference evidence="2" key="1">
    <citation type="submission" date="2020-10" db="EMBL/GenBank/DDBJ databases">
        <authorList>
            <person name="Gilroy R."/>
        </authorList>
    </citation>
    <scope>NUCLEOTIDE SEQUENCE</scope>
    <source>
        <strain evidence="2">6276</strain>
    </source>
</reference>
<sequence>MTDTYKTISCPACGKVMKKIFIPSVGINIDICSESCGGMFFDNKELRQFNKASDDVSEIKKVLDGKSFISVDESQTRICPACGKPMVKTSIKGLGIQIDTCYTCGGVFLDNGELDVIRQGVRKTTVNDLKIQNGILDENTVKTFYKEFQQEEAVNNRSNEIIGEFLFGYRSSGFWGRRSPGLLDFLFMVLR</sequence>
<name>A0A9D1JP97_9BACT</name>
<dbReference type="Proteomes" id="UP000823928">
    <property type="component" value="Unassembled WGS sequence"/>
</dbReference>
<comment type="caution">
    <text evidence="2">The sequence shown here is derived from an EMBL/GenBank/DDBJ whole genome shotgun (WGS) entry which is preliminary data.</text>
</comment>
<dbReference type="AlphaFoldDB" id="A0A9D1JP97"/>
<dbReference type="Pfam" id="PF13453">
    <property type="entry name" value="Zn_ribbon_TFIIB"/>
    <property type="match status" value="2"/>
</dbReference>
<evidence type="ECO:0000313" key="2">
    <source>
        <dbReference type="EMBL" id="HIS37847.1"/>
    </source>
</evidence>
<evidence type="ECO:0000313" key="3">
    <source>
        <dbReference type="Proteomes" id="UP000823928"/>
    </source>
</evidence>
<feature type="domain" description="Transcription factor zinc-finger" evidence="1">
    <location>
        <begin position="78"/>
        <end position="115"/>
    </location>
</feature>
<protein>
    <submittedName>
        <fullName evidence="2">Zf-TFIIB domain-containing protein</fullName>
    </submittedName>
</protein>